<dbReference type="Proteomes" id="UP001186944">
    <property type="component" value="Unassembled WGS sequence"/>
</dbReference>
<evidence type="ECO:0000313" key="3">
    <source>
        <dbReference type="Proteomes" id="UP001186944"/>
    </source>
</evidence>
<feature type="region of interest" description="Disordered" evidence="1">
    <location>
        <begin position="204"/>
        <end position="273"/>
    </location>
</feature>
<feature type="compositionally biased region" description="Low complexity" evidence="1">
    <location>
        <begin position="248"/>
        <end position="267"/>
    </location>
</feature>
<evidence type="ECO:0000256" key="1">
    <source>
        <dbReference type="SAM" id="MobiDB-lite"/>
    </source>
</evidence>
<protein>
    <submittedName>
        <fullName evidence="2">Uncharacterized protein</fullName>
    </submittedName>
</protein>
<evidence type="ECO:0000313" key="2">
    <source>
        <dbReference type="EMBL" id="KAK3083166.1"/>
    </source>
</evidence>
<sequence>MLLVEPKLLEGLQHHDVVRNPTIKSMTRLDDEMQSILQRDDLSMGEKVKAYEQKLQRFLIYDDKYENRPPVKVQVVRGTTAPKNDASFNTDQSIGVDQGSSTTDPIESEIIKSVPKTMRNRAELLLHKIKSKPDMKWNDRGELVYKDERIKNSNIVDLVNDVLRRRKHFEPRGWQVFSAGLRETNVPQDLIGHKERWNWIQSGKDPLQDEHDSSESDTSSSSLETLTDDKPEFKSSMAQGYESDPESMKLSLKTPKKSSISKTSFSTPRWSPY</sequence>
<organism evidence="2 3">
    <name type="scientific">Pinctada imbricata</name>
    <name type="common">Atlantic pearl-oyster</name>
    <name type="synonym">Pinctada martensii</name>
    <dbReference type="NCBI Taxonomy" id="66713"/>
    <lineage>
        <taxon>Eukaryota</taxon>
        <taxon>Metazoa</taxon>
        <taxon>Spiralia</taxon>
        <taxon>Lophotrochozoa</taxon>
        <taxon>Mollusca</taxon>
        <taxon>Bivalvia</taxon>
        <taxon>Autobranchia</taxon>
        <taxon>Pteriomorphia</taxon>
        <taxon>Pterioida</taxon>
        <taxon>Pterioidea</taxon>
        <taxon>Pteriidae</taxon>
        <taxon>Pinctada</taxon>
    </lineage>
</organism>
<feature type="compositionally biased region" description="Low complexity" evidence="1">
    <location>
        <begin position="216"/>
        <end position="225"/>
    </location>
</feature>
<dbReference type="EMBL" id="VSWD01000014">
    <property type="protein sequence ID" value="KAK3083166.1"/>
    <property type="molecule type" value="Genomic_DNA"/>
</dbReference>
<accession>A0AA88XI06</accession>
<proteinExistence type="predicted"/>
<feature type="compositionally biased region" description="Polar residues" evidence="1">
    <location>
        <begin position="86"/>
        <end position="104"/>
    </location>
</feature>
<name>A0AA88XI06_PINIB</name>
<keyword evidence="3" id="KW-1185">Reference proteome</keyword>
<dbReference type="AlphaFoldDB" id="A0AA88XI06"/>
<feature type="region of interest" description="Disordered" evidence="1">
    <location>
        <begin position="82"/>
        <end position="104"/>
    </location>
</feature>
<reference evidence="2" key="1">
    <citation type="submission" date="2019-08" db="EMBL/GenBank/DDBJ databases">
        <title>The improved chromosome-level genome for the pearl oyster Pinctada fucata martensii using PacBio sequencing and Hi-C.</title>
        <authorList>
            <person name="Zheng Z."/>
        </authorList>
    </citation>
    <scope>NUCLEOTIDE SEQUENCE</scope>
    <source>
        <strain evidence="2">ZZ-2019</strain>
        <tissue evidence="2">Adductor muscle</tissue>
    </source>
</reference>
<comment type="caution">
    <text evidence="2">The sequence shown here is derived from an EMBL/GenBank/DDBJ whole genome shotgun (WGS) entry which is preliminary data.</text>
</comment>
<gene>
    <name evidence="2" type="ORF">FSP39_015557</name>
</gene>